<keyword evidence="13" id="KW-0472">Membrane</keyword>
<feature type="domain" description="HAMP" evidence="15">
    <location>
        <begin position="210"/>
        <end position="262"/>
    </location>
</feature>
<dbReference type="InterPro" id="IPR036890">
    <property type="entry name" value="HATPase_C_sf"/>
</dbReference>
<accession>A0A1G6SDP6</accession>
<dbReference type="CDD" id="cd00082">
    <property type="entry name" value="HisKA"/>
    <property type="match status" value="1"/>
</dbReference>
<evidence type="ECO:0000256" key="6">
    <source>
        <dbReference type="ARBA" id="ARBA00022692"/>
    </source>
</evidence>
<evidence type="ECO:0000256" key="12">
    <source>
        <dbReference type="SAM" id="MobiDB-lite"/>
    </source>
</evidence>
<keyword evidence="5" id="KW-0808">Transferase</keyword>
<dbReference type="GO" id="GO:0005524">
    <property type="term" value="F:ATP binding"/>
    <property type="evidence" value="ECO:0007669"/>
    <property type="project" value="UniProtKB-KW"/>
</dbReference>
<dbReference type="Proteomes" id="UP000198781">
    <property type="component" value="Unassembled WGS sequence"/>
</dbReference>
<dbReference type="EMBL" id="FMZC01000004">
    <property type="protein sequence ID" value="SDD14245.1"/>
    <property type="molecule type" value="Genomic_DNA"/>
</dbReference>
<dbReference type="Gene3D" id="3.30.565.10">
    <property type="entry name" value="Histidine kinase-like ATPase, C-terminal domain"/>
    <property type="match status" value="1"/>
</dbReference>
<evidence type="ECO:0000256" key="7">
    <source>
        <dbReference type="ARBA" id="ARBA00022741"/>
    </source>
</evidence>
<dbReference type="SMART" id="SM00388">
    <property type="entry name" value="HisKA"/>
    <property type="match status" value="1"/>
</dbReference>
<evidence type="ECO:0000256" key="9">
    <source>
        <dbReference type="ARBA" id="ARBA00022840"/>
    </source>
</evidence>
<dbReference type="PROSITE" id="PS50109">
    <property type="entry name" value="HIS_KIN"/>
    <property type="match status" value="1"/>
</dbReference>
<feature type="region of interest" description="Disordered" evidence="12">
    <location>
        <begin position="1"/>
        <end position="33"/>
    </location>
</feature>
<sequence length="479" mass="50893">MTPDQAPLASPEPSISLPAPTPAAAPKNGPSARRGSLMRRLLVWTLGALILVWGTFVGLGYQTGVHEADELTDGHLASVAALLLNLRASDGVEPSLATQRAPTPWLKAHDYQQSLSVVLWGADGQLLSRTGSAPLPAFNLPDGFADLQLGDPPVAWRGFSQWDAAHGRKIMVLLNLDERDDLADDIAGQIIEPGLWLLPVVALALGLAVRRGLRPLYSLSDAVARLDVVRAERLEAGNAPRELDPMVVSINTLLDRQQAALARERRLANEVAHELRTPLSSIVLQASALDGGLSGPEQAQALARIGQDALRAGHVLNQLLALARASRTQLHEAASPVDLAELARRVSADYAQAAWAREGSISVAAPATLVWRGNAVLLEIALRNLLENALKHTPHGTRIEVQLGLSDTGAPWLQVCDDGRRDQAQGAASAPVDSLHLGHEIVARVAEAHGARFAASDVPAPFTTGYRLEFTDSMAGPTG</sequence>
<dbReference type="SMART" id="SM00387">
    <property type="entry name" value="HATPase_c"/>
    <property type="match status" value="1"/>
</dbReference>
<dbReference type="PANTHER" id="PTHR45436">
    <property type="entry name" value="SENSOR HISTIDINE KINASE YKOH"/>
    <property type="match status" value="1"/>
</dbReference>
<dbReference type="GO" id="GO:0000155">
    <property type="term" value="F:phosphorelay sensor kinase activity"/>
    <property type="evidence" value="ECO:0007669"/>
    <property type="project" value="InterPro"/>
</dbReference>
<dbReference type="STRING" id="187868.SAMN05192589_104397"/>
<evidence type="ECO:0000256" key="4">
    <source>
        <dbReference type="ARBA" id="ARBA00022553"/>
    </source>
</evidence>
<proteinExistence type="predicted"/>
<dbReference type="AlphaFoldDB" id="A0A1G6SDP6"/>
<evidence type="ECO:0000259" key="14">
    <source>
        <dbReference type="PROSITE" id="PS50109"/>
    </source>
</evidence>
<comment type="catalytic activity">
    <reaction evidence="1">
        <text>ATP + protein L-histidine = ADP + protein N-phospho-L-histidine.</text>
        <dbReference type="EC" id="2.7.13.3"/>
    </reaction>
</comment>
<dbReference type="InterPro" id="IPR003594">
    <property type="entry name" value="HATPase_dom"/>
</dbReference>
<evidence type="ECO:0000313" key="16">
    <source>
        <dbReference type="EMBL" id="SDD14245.1"/>
    </source>
</evidence>
<dbReference type="Pfam" id="PF00512">
    <property type="entry name" value="HisKA"/>
    <property type="match status" value="1"/>
</dbReference>
<organism evidence="16 17">
    <name type="scientific">Paracidovorax valerianellae</name>
    <dbReference type="NCBI Taxonomy" id="187868"/>
    <lineage>
        <taxon>Bacteria</taxon>
        <taxon>Pseudomonadati</taxon>
        <taxon>Pseudomonadota</taxon>
        <taxon>Betaproteobacteria</taxon>
        <taxon>Burkholderiales</taxon>
        <taxon>Comamonadaceae</taxon>
        <taxon>Paracidovorax</taxon>
    </lineage>
</organism>
<evidence type="ECO:0000256" key="11">
    <source>
        <dbReference type="ARBA" id="ARBA00023012"/>
    </source>
</evidence>
<dbReference type="PROSITE" id="PS50885">
    <property type="entry name" value="HAMP"/>
    <property type="match status" value="1"/>
</dbReference>
<dbReference type="InterPro" id="IPR005467">
    <property type="entry name" value="His_kinase_dom"/>
</dbReference>
<evidence type="ECO:0000256" key="10">
    <source>
        <dbReference type="ARBA" id="ARBA00022989"/>
    </source>
</evidence>
<keyword evidence="4" id="KW-0597">Phosphoprotein</keyword>
<dbReference type="Pfam" id="PF02518">
    <property type="entry name" value="HATPase_c"/>
    <property type="match status" value="1"/>
</dbReference>
<protein>
    <recommendedName>
        <fullName evidence="3">histidine kinase</fullName>
        <ecNumber evidence="3">2.7.13.3</ecNumber>
    </recommendedName>
</protein>
<dbReference type="InterPro" id="IPR003660">
    <property type="entry name" value="HAMP_dom"/>
</dbReference>
<evidence type="ECO:0000256" key="5">
    <source>
        <dbReference type="ARBA" id="ARBA00022679"/>
    </source>
</evidence>
<name>A0A1G6SDP6_9BURK</name>
<keyword evidence="11" id="KW-0902">Two-component regulatory system</keyword>
<reference evidence="16 17" key="1">
    <citation type="submission" date="2016-10" db="EMBL/GenBank/DDBJ databases">
        <authorList>
            <person name="de Groot N.N."/>
        </authorList>
    </citation>
    <scope>NUCLEOTIDE SEQUENCE [LARGE SCALE GENOMIC DNA]</scope>
    <source>
        <strain evidence="16 17">DSM 16619</strain>
    </source>
</reference>
<gene>
    <name evidence="16" type="ORF">SAMN05192589_104397</name>
</gene>
<keyword evidence="7" id="KW-0547">Nucleotide-binding</keyword>
<dbReference type="EC" id="2.7.13.3" evidence="3"/>
<dbReference type="PANTHER" id="PTHR45436:SF14">
    <property type="entry name" value="SENSOR PROTEIN QSEC"/>
    <property type="match status" value="1"/>
</dbReference>
<evidence type="ECO:0000256" key="2">
    <source>
        <dbReference type="ARBA" id="ARBA00004141"/>
    </source>
</evidence>
<evidence type="ECO:0000313" key="17">
    <source>
        <dbReference type="Proteomes" id="UP000198781"/>
    </source>
</evidence>
<evidence type="ECO:0000256" key="13">
    <source>
        <dbReference type="SAM" id="Phobius"/>
    </source>
</evidence>
<dbReference type="InterPro" id="IPR050428">
    <property type="entry name" value="TCS_sensor_his_kinase"/>
</dbReference>
<keyword evidence="6 13" id="KW-0812">Transmembrane</keyword>
<dbReference type="InterPro" id="IPR036097">
    <property type="entry name" value="HisK_dim/P_sf"/>
</dbReference>
<evidence type="ECO:0000259" key="15">
    <source>
        <dbReference type="PROSITE" id="PS50885"/>
    </source>
</evidence>
<feature type="domain" description="Histidine kinase" evidence="14">
    <location>
        <begin position="270"/>
        <end position="474"/>
    </location>
</feature>
<dbReference type="SUPFAM" id="SSF55874">
    <property type="entry name" value="ATPase domain of HSP90 chaperone/DNA topoisomerase II/histidine kinase"/>
    <property type="match status" value="1"/>
</dbReference>
<dbReference type="GO" id="GO:0005886">
    <property type="term" value="C:plasma membrane"/>
    <property type="evidence" value="ECO:0007669"/>
    <property type="project" value="TreeGrafter"/>
</dbReference>
<keyword evidence="8 16" id="KW-0418">Kinase</keyword>
<feature type="transmembrane region" description="Helical" evidence="13">
    <location>
        <begin position="41"/>
        <end position="61"/>
    </location>
</feature>
<keyword evidence="10 13" id="KW-1133">Transmembrane helix</keyword>
<keyword evidence="9" id="KW-0067">ATP-binding</keyword>
<dbReference type="OrthoDB" id="8790433at2"/>
<comment type="subcellular location">
    <subcellularLocation>
        <location evidence="2">Membrane</location>
        <topology evidence="2">Multi-pass membrane protein</topology>
    </subcellularLocation>
</comment>
<evidence type="ECO:0000256" key="1">
    <source>
        <dbReference type="ARBA" id="ARBA00000085"/>
    </source>
</evidence>
<evidence type="ECO:0000256" key="3">
    <source>
        <dbReference type="ARBA" id="ARBA00012438"/>
    </source>
</evidence>
<dbReference type="SUPFAM" id="SSF47384">
    <property type="entry name" value="Homodimeric domain of signal transducing histidine kinase"/>
    <property type="match status" value="1"/>
</dbReference>
<dbReference type="InterPro" id="IPR003661">
    <property type="entry name" value="HisK_dim/P_dom"/>
</dbReference>
<keyword evidence="17" id="KW-1185">Reference proteome</keyword>
<dbReference type="Gene3D" id="1.10.287.130">
    <property type="match status" value="1"/>
</dbReference>
<evidence type="ECO:0000256" key="8">
    <source>
        <dbReference type="ARBA" id="ARBA00022777"/>
    </source>
</evidence>